<organism evidence="6 7">
    <name type="scientific">Blautia parvula</name>
    <dbReference type="NCBI Taxonomy" id="2877527"/>
    <lineage>
        <taxon>Bacteria</taxon>
        <taxon>Bacillati</taxon>
        <taxon>Bacillota</taxon>
        <taxon>Clostridia</taxon>
        <taxon>Lachnospirales</taxon>
        <taxon>Lachnospiraceae</taxon>
        <taxon>Blautia</taxon>
    </lineage>
</organism>
<dbReference type="Pfam" id="PF00356">
    <property type="entry name" value="LacI"/>
    <property type="match status" value="1"/>
</dbReference>
<dbReference type="Gene3D" id="1.10.260.40">
    <property type="entry name" value="lambda repressor-like DNA-binding domains"/>
    <property type="match status" value="1"/>
</dbReference>
<comment type="caution">
    <text evidence="6">The sequence shown here is derived from an EMBL/GenBank/DDBJ whole genome shotgun (WGS) entry which is preliminary data.</text>
</comment>
<reference evidence="6 7" key="1">
    <citation type="submission" date="2024-04" db="EMBL/GenBank/DDBJ databases">
        <title>Defined microbial consortia suppress multidrug-resistant proinflammatory Enterobacteriaceae via ecological control.</title>
        <authorList>
            <person name="Furuichi M."/>
            <person name="Kawaguchi T."/>
            <person name="Pust M."/>
            <person name="Yasuma K."/>
            <person name="Plichta D."/>
            <person name="Hasegawa N."/>
            <person name="Ohya T."/>
            <person name="Bhattarai S."/>
            <person name="Sasajima S."/>
            <person name="Aoto Y."/>
            <person name="Tuganbaev T."/>
            <person name="Yaginuma M."/>
            <person name="Ueda M."/>
            <person name="Okahashi N."/>
            <person name="Amafuji K."/>
            <person name="Kiridooshi Y."/>
            <person name="Sugita K."/>
            <person name="Strazar M."/>
            <person name="Skelly A."/>
            <person name="Suda W."/>
            <person name="Hattori M."/>
            <person name="Nakamoto N."/>
            <person name="Caballero S."/>
            <person name="Norman J."/>
            <person name="Olle B."/>
            <person name="Tanoue T."/>
            <person name="Arita M."/>
            <person name="Bucci V."/>
            <person name="Atarashi K."/>
            <person name="Xavier R."/>
            <person name="Honda K."/>
        </authorList>
    </citation>
    <scope>NUCLEOTIDE SEQUENCE [LARGE SCALE GENOMIC DNA]</scope>
    <source>
        <strain evidence="7">k34-0107-D12</strain>
    </source>
</reference>
<keyword evidence="4" id="KW-0804">Transcription</keyword>
<name>A0ABQ0BQ62_9FIRM</name>
<gene>
    <name evidence="6" type="ORF">K340107D12_14910</name>
</gene>
<evidence type="ECO:0000313" key="6">
    <source>
        <dbReference type="EMBL" id="GAA6498675.1"/>
    </source>
</evidence>
<dbReference type="CDD" id="cd01392">
    <property type="entry name" value="HTH_LacI"/>
    <property type="match status" value="1"/>
</dbReference>
<evidence type="ECO:0000256" key="1">
    <source>
        <dbReference type="ARBA" id="ARBA00022491"/>
    </source>
</evidence>
<dbReference type="InterPro" id="IPR046335">
    <property type="entry name" value="LacI/GalR-like_sensor"/>
</dbReference>
<dbReference type="Pfam" id="PF13377">
    <property type="entry name" value="Peripla_BP_3"/>
    <property type="match status" value="1"/>
</dbReference>
<accession>A0ABQ0BQ62</accession>
<dbReference type="CDD" id="cd06291">
    <property type="entry name" value="PBP1_Qymf-like"/>
    <property type="match status" value="1"/>
</dbReference>
<evidence type="ECO:0000259" key="5">
    <source>
        <dbReference type="PROSITE" id="PS50932"/>
    </source>
</evidence>
<dbReference type="SUPFAM" id="SSF53822">
    <property type="entry name" value="Periplasmic binding protein-like I"/>
    <property type="match status" value="1"/>
</dbReference>
<protein>
    <submittedName>
        <fullName evidence="6">LacI family DNA-binding transcriptional regulator</fullName>
    </submittedName>
</protein>
<dbReference type="SUPFAM" id="SSF47413">
    <property type="entry name" value="lambda repressor-like DNA-binding domains"/>
    <property type="match status" value="1"/>
</dbReference>
<keyword evidence="7" id="KW-1185">Reference proteome</keyword>
<evidence type="ECO:0000256" key="2">
    <source>
        <dbReference type="ARBA" id="ARBA00023015"/>
    </source>
</evidence>
<proteinExistence type="predicted"/>
<evidence type="ECO:0000256" key="3">
    <source>
        <dbReference type="ARBA" id="ARBA00023125"/>
    </source>
</evidence>
<dbReference type="InterPro" id="IPR010982">
    <property type="entry name" value="Lambda_DNA-bd_dom_sf"/>
</dbReference>
<dbReference type="Gene3D" id="3.40.50.2300">
    <property type="match status" value="2"/>
</dbReference>
<dbReference type="SMART" id="SM00354">
    <property type="entry name" value="HTH_LACI"/>
    <property type="match status" value="1"/>
</dbReference>
<dbReference type="PANTHER" id="PTHR30146">
    <property type="entry name" value="LACI-RELATED TRANSCRIPTIONAL REPRESSOR"/>
    <property type="match status" value="1"/>
</dbReference>
<dbReference type="Proteomes" id="UP001600941">
    <property type="component" value="Unassembled WGS sequence"/>
</dbReference>
<feature type="domain" description="HTH lacI-type" evidence="5">
    <location>
        <begin position="2"/>
        <end position="63"/>
    </location>
</feature>
<dbReference type="PROSITE" id="PS50932">
    <property type="entry name" value="HTH_LACI_2"/>
    <property type="match status" value="1"/>
</dbReference>
<dbReference type="PROSITE" id="PS00356">
    <property type="entry name" value="HTH_LACI_1"/>
    <property type="match status" value="1"/>
</dbReference>
<keyword evidence="2" id="KW-0805">Transcription regulation</keyword>
<dbReference type="GO" id="GO:0003677">
    <property type="term" value="F:DNA binding"/>
    <property type="evidence" value="ECO:0007669"/>
    <property type="project" value="UniProtKB-KW"/>
</dbReference>
<dbReference type="RefSeq" id="WP_033139390.1">
    <property type="nucleotide sequence ID" value="NZ_BAABZQ010000001.1"/>
</dbReference>
<evidence type="ECO:0000256" key="4">
    <source>
        <dbReference type="ARBA" id="ARBA00023163"/>
    </source>
</evidence>
<keyword evidence="3 6" id="KW-0238">DNA-binding</keyword>
<dbReference type="PANTHER" id="PTHR30146:SF95">
    <property type="entry name" value="RIBOSE OPERON REPRESSOR"/>
    <property type="match status" value="1"/>
</dbReference>
<dbReference type="EMBL" id="BAABZQ010000001">
    <property type="protein sequence ID" value="GAA6498675.1"/>
    <property type="molecule type" value="Genomic_DNA"/>
</dbReference>
<keyword evidence="1" id="KW-0678">Repressor</keyword>
<evidence type="ECO:0000313" key="7">
    <source>
        <dbReference type="Proteomes" id="UP001600941"/>
    </source>
</evidence>
<dbReference type="InterPro" id="IPR028082">
    <property type="entry name" value="Peripla_BP_I"/>
</dbReference>
<dbReference type="InterPro" id="IPR000843">
    <property type="entry name" value="HTH_LacI"/>
</dbReference>
<sequence length="333" mass="36821">MASLREVADAAGVGLGTASRALNGTGYVSEEKKKMILKAAEELHYRQNMSVPEPAEHHAGLAAKGKTGIVGLSVPDMEQPFFAGLLKYLEIELHKLGYHVMMFNSLGVSNRVEEIVEMLEQHIIDGAILNTTESDIPGIGRVGSRIVAYECRPAEGMTQVYSDHRQGGRMAAEEFLRCGCKKVLQISSDSTFYTPSSERHRILEEILSAEGTEVISVRLAWTNILSYDYYRRSIEEYLRLYPDADGVFVEDISAYFALKHAEESGISVPEKRKIVGYDGLDLTRICQPVITTIVQDIPAIAKIAAEVLVKKINGESVEQNYVIPVYFQKGGTT</sequence>